<dbReference type="Proteomes" id="UP000526184">
    <property type="component" value="Unassembled WGS sequence"/>
</dbReference>
<dbReference type="PANTHER" id="PTHR32322">
    <property type="entry name" value="INNER MEMBRANE TRANSPORTER"/>
    <property type="match status" value="1"/>
</dbReference>
<dbReference type="PANTHER" id="PTHR32322:SF18">
    <property type="entry name" value="S-ADENOSYLMETHIONINE_S-ADENOSYLHOMOCYSTEINE TRANSPORTER"/>
    <property type="match status" value="1"/>
</dbReference>
<evidence type="ECO:0000313" key="8">
    <source>
        <dbReference type="EMBL" id="NYV27430.1"/>
    </source>
</evidence>
<keyword evidence="2" id="KW-1003">Cell membrane</keyword>
<dbReference type="AlphaFoldDB" id="A0A7Z0PG27"/>
<protein>
    <submittedName>
        <fullName evidence="8">DMT family transporter</fullName>
    </submittedName>
</protein>
<feature type="transmembrane region" description="Helical" evidence="6">
    <location>
        <begin position="281"/>
        <end position="298"/>
    </location>
</feature>
<evidence type="ECO:0000313" key="9">
    <source>
        <dbReference type="Proteomes" id="UP000526184"/>
    </source>
</evidence>
<evidence type="ECO:0000256" key="6">
    <source>
        <dbReference type="SAM" id="Phobius"/>
    </source>
</evidence>
<sequence length="301" mass="34182">MNLSWILIIIGAMMWGIDGVLLTPRYFQYGIYNVLLIVFIAHLLPFIYMLITNRKYTQDIKKIKPLDIFYFILIALFGGTIGTLSIVKALQLSEFNPYSLVILIQKSQPIFAILSAYILLKEKITKKFKIIFVISLLSLYFLTFGLNSPLNIELKSIYPALYSLIAAISFGLSTTFSRKVAVKFNANLSTFIRFMFTSIITLILLLKNFTQTKTDIIYIAQNKQILILALLISVWGMIAAKLYYKGLQKTKAIYSTICELAFPLTSVLIDMFLLGNYLDPIRITAGLVLLISIVYLNTSNQ</sequence>
<evidence type="ECO:0000256" key="3">
    <source>
        <dbReference type="ARBA" id="ARBA00022692"/>
    </source>
</evidence>
<keyword evidence="9" id="KW-1185">Reference proteome</keyword>
<feature type="transmembrane region" description="Helical" evidence="6">
    <location>
        <begin position="156"/>
        <end position="176"/>
    </location>
</feature>
<dbReference type="RefSeq" id="WP_180135348.1">
    <property type="nucleotide sequence ID" value="NZ_JABMKT010000003.1"/>
</dbReference>
<evidence type="ECO:0000256" key="4">
    <source>
        <dbReference type="ARBA" id="ARBA00022989"/>
    </source>
</evidence>
<feature type="domain" description="EamA" evidence="7">
    <location>
        <begin position="6"/>
        <end position="143"/>
    </location>
</feature>
<feature type="domain" description="EamA" evidence="7">
    <location>
        <begin position="160"/>
        <end position="297"/>
    </location>
</feature>
<feature type="transmembrane region" description="Helical" evidence="6">
    <location>
        <begin position="98"/>
        <end position="118"/>
    </location>
</feature>
<evidence type="ECO:0000256" key="5">
    <source>
        <dbReference type="ARBA" id="ARBA00023136"/>
    </source>
</evidence>
<gene>
    <name evidence="8" type="ORF">HP397_01130</name>
</gene>
<accession>A0A7Z0PG27</accession>
<comment type="subcellular location">
    <subcellularLocation>
        <location evidence="1">Cell membrane</location>
        <topology evidence="1">Multi-pass membrane protein</topology>
    </subcellularLocation>
</comment>
<feature type="transmembrane region" description="Helical" evidence="6">
    <location>
        <begin position="68"/>
        <end position="86"/>
    </location>
</feature>
<dbReference type="InterPro" id="IPR000620">
    <property type="entry name" value="EamA_dom"/>
</dbReference>
<feature type="transmembrane region" description="Helical" evidence="6">
    <location>
        <begin position="130"/>
        <end position="150"/>
    </location>
</feature>
<comment type="caution">
    <text evidence="8">The sequence shown here is derived from an EMBL/GenBank/DDBJ whole genome shotgun (WGS) entry which is preliminary data.</text>
</comment>
<evidence type="ECO:0000256" key="2">
    <source>
        <dbReference type="ARBA" id="ARBA00022475"/>
    </source>
</evidence>
<proteinExistence type="predicted"/>
<feature type="transmembrane region" description="Helical" evidence="6">
    <location>
        <begin position="188"/>
        <end position="205"/>
    </location>
</feature>
<organism evidence="8 9">
    <name type="scientific">Streptobacillus felis</name>
    <dbReference type="NCBI Taxonomy" id="1384509"/>
    <lineage>
        <taxon>Bacteria</taxon>
        <taxon>Fusobacteriati</taxon>
        <taxon>Fusobacteriota</taxon>
        <taxon>Fusobacteriia</taxon>
        <taxon>Fusobacteriales</taxon>
        <taxon>Leptotrichiaceae</taxon>
        <taxon>Streptobacillus</taxon>
    </lineage>
</organism>
<reference evidence="8 9" key="1">
    <citation type="submission" date="2020-05" db="EMBL/GenBank/DDBJ databases">
        <title>Streptobacillus felis strain LHL191014123.</title>
        <authorList>
            <person name="Fawzy A."/>
            <person name="Rau J."/>
            <person name="Risse K."/>
            <person name="Schauerte N."/>
            <person name="Geiger C."/>
            <person name="Blom J."/>
            <person name="Imirzalioglu C."/>
            <person name="Falgenhauer J."/>
            <person name="Bach A."/>
            <person name="Herden C."/>
            <person name="Eisenberg T."/>
        </authorList>
    </citation>
    <scope>NUCLEOTIDE SEQUENCE [LARGE SCALE GENOMIC DNA]</scope>
    <source>
        <strain evidence="8 9">LHL191014123</strain>
    </source>
</reference>
<evidence type="ECO:0000259" key="7">
    <source>
        <dbReference type="Pfam" id="PF00892"/>
    </source>
</evidence>
<dbReference type="InterPro" id="IPR050638">
    <property type="entry name" value="AA-Vitamin_Transporters"/>
</dbReference>
<dbReference type="InterPro" id="IPR037185">
    <property type="entry name" value="EmrE-like"/>
</dbReference>
<dbReference type="GO" id="GO:0005886">
    <property type="term" value="C:plasma membrane"/>
    <property type="evidence" value="ECO:0007669"/>
    <property type="project" value="UniProtKB-SubCell"/>
</dbReference>
<feature type="transmembrane region" description="Helical" evidence="6">
    <location>
        <begin position="5"/>
        <end position="23"/>
    </location>
</feature>
<keyword evidence="3 6" id="KW-0812">Transmembrane</keyword>
<keyword evidence="5 6" id="KW-0472">Membrane</keyword>
<feature type="transmembrane region" description="Helical" evidence="6">
    <location>
        <begin position="256"/>
        <end position="275"/>
    </location>
</feature>
<evidence type="ECO:0000256" key="1">
    <source>
        <dbReference type="ARBA" id="ARBA00004651"/>
    </source>
</evidence>
<name>A0A7Z0PG27_9FUSO</name>
<dbReference type="EMBL" id="JABMKT010000003">
    <property type="protein sequence ID" value="NYV27430.1"/>
    <property type="molecule type" value="Genomic_DNA"/>
</dbReference>
<feature type="transmembrane region" description="Helical" evidence="6">
    <location>
        <begin position="225"/>
        <end position="244"/>
    </location>
</feature>
<dbReference type="Pfam" id="PF00892">
    <property type="entry name" value="EamA"/>
    <property type="match status" value="2"/>
</dbReference>
<feature type="transmembrane region" description="Helical" evidence="6">
    <location>
        <begin position="29"/>
        <end position="48"/>
    </location>
</feature>
<keyword evidence="4 6" id="KW-1133">Transmembrane helix</keyword>
<dbReference type="SUPFAM" id="SSF103481">
    <property type="entry name" value="Multidrug resistance efflux transporter EmrE"/>
    <property type="match status" value="2"/>
</dbReference>